<accession>A0A8G1RQ97</accession>
<evidence type="ECO:0000313" key="1">
    <source>
        <dbReference type="EMBL" id="RAK76358.1"/>
    </source>
</evidence>
<protein>
    <submittedName>
        <fullName evidence="1">Uncharacterized protein</fullName>
    </submittedName>
</protein>
<sequence length="136" mass="14586">MLKSDSTLQDIDFKFPLQHSAGSLAILLLTPASLDPCNRQDTLYRLKRLAQHSDGGSRRIAVAYLLSDAPFASASGKSSLNGLVVLEIIMLESLPAIMPTIPIADASCLLSSIQDYISNLQDMPDPRASPAPLHGI</sequence>
<dbReference type="VEuPathDB" id="FungiDB:BO72DRAFT_380167"/>
<dbReference type="GeneID" id="63858707"/>
<dbReference type="RefSeq" id="XP_040800368.1">
    <property type="nucleotide sequence ID" value="XM_040941374.1"/>
</dbReference>
<dbReference type="Proteomes" id="UP000249789">
    <property type="component" value="Unassembled WGS sequence"/>
</dbReference>
<organism evidence="1 2">
    <name type="scientific">Aspergillus fijiensis CBS 313.89</name>
    <dbReference type="NCBI Taxonomy" id="1448319"/>
    <lineage>
        <taxon>Eukaryota</taxon>
        <taxon>Fungi</taxon>
        <taxon>Dikarya</taxon>
        <taxon>Ascomycota</taxon>
        <taxon>Pezizomycotina</taxon>
        <taxon>Eurotiomycetes</taxon>
        <taxon>Eurotiomycetidae</taxon>
        <taxon>Eurotiales</taxon>
        <taxon>Aspergillaceae</taxon>
        <taxon>Aspergillus</taxon>
    </lineage>
</organism>
<dbReference type="OrthoDB" id="2129069at2759"/>
<gene>
    <name evidence="1" type="ORF">BO72DRAFT_380167</name>
</gene>
<name>A0A8G1RQ97_9EURO</name>
<proteinExistence type="predicted"/>
<evidence type="ECO:0000313" key="2">
    <source>
        <dbReference type="Proteomes" id="UP000249789"/>
    </source>
</evidence>
<reference evidence="1 2" key="1">
    <citation type="submission" date="2018-02" db="EMBL/GenBank/DDBJ databases">
        <title>The genomes of Aspergillus section Nigri reveals drivers in fungal speciation.</title>
        <authorList>
            <consortium name="DOE Joint Genome Institute"/>
            <person name="Vesth T.C."/>
            <person name="Nybo J."/>
            <person name="Theobald S."/>
            <person name="Brandl J."/>
            <person name="Frisvad J.C."/>
            <person name="Nielsen K.F."/>
            <person name="Lyhne E.K."/>
            <person name="Kogle M.E."/>
            <person name="Kuo A."/>
            <person name="Riley R."/>
            <person name="Clum A."/>
            <person name="Nolan M."/>
            <person name="Lipzen A."/>
            <person name="Salamov A."/>
            <person name="Henrissat B."/>
            <person name="Wiebenga A."/>
            <person name="De vries R.P."/>
            <person name="Grigoriev I.V."/>
            <person name="Mortensen U.H."/>
            <person name="Andersen M.R."/>
            <person name="Baker S.E."/>
        </authorList>
    </citation>
    <scope>NUCLEOTIDE SEQUENCE [LARGE SCALE GENOMIC DNA]</scope>
    <source>
        <strain evidence="1 2">CBS 313.89</strain>
    </source>
</reference>
<dbReference type="EMBL" id="KZ824649">
    <property type="protein sequence ID" value="RAK76358.1"/>
    <property type="molecule type" value="Genomic_DNA"/>
</dbReference>
<keyword evidence="2" id="KW-1185">Reference proteome</keyword>
<dbReference type="AlphaFoldDB" id="A0A8G1RQ97"/>